<keyword evidence="5 8" id="KW-0418">Kinase</keyword>
<dbReference type="InterPro" id="IPR004358">
    <property type="entry name" value="Sig_transdc_His_kin-like_C"/>
</dbReference>
<dbReference type="InterPro" id="IPR003594">
    <property type="entry name" value="HATPase_dom"/>
</dbReference>
<dbReference type="NCBIfam" id="NF006800">
    <property type="entry name" value="PRK09303.1"/>
    <property type="match status" value="1"/>
</dbReference>
<protein>
    <recommendedName>
        <fullName evidence="2">histidine kinase</fullName>
        <ecNumber evidence="2">2.7.13.3</ecNumber>
    </recommendedName>
</protein>
<dbReference type="SMART" id="SM01248">
    <property type="entry name" value="KaiB"/>
    <property type="match status" value="1"/>
</dbReference>
<evidence type="ECO:0000313" key="9">
    <source>
        <dbReference type="Proteomes" id="UP001302329"/>
    </source>
</evidence>
<keyword evidence="9" id="KW-1185">Reference proteome</keyword>
<name>A0ABU5STV4_9CYAN</name>
<dbReference type="InterPro" id="IPR036097">
    <property type="entry name" value="HisK_dim/P_sf"/>
</dbReference>
<dbReference type="InterPro" id="IPR036890">
    <property type="entry name" value="HATPase_C_sf"/>
</dbReference>
<dbReference type="SMART" id="SM00387">
    <property type="entry name" value="HATPase_c"/>
    <property type="match status" value="1"/>
</dbReference>
<gene>
    <name evidence="8" type="ORF">VB739_05310</name>
</gene>
<evidence type="ECO:0000256" key="6">
    <source>
        <dbReference type="ARBA" id="ARBA00023012"/>
    </source>
</evidence>
<dbReference type="Pfam" id="PF07689">
    <property type="entry name" value="KaiB"/>
    <property type="match status" value="1"/>
</dbReference>
<dbReference type="InterPro" id="IPR003661">
    <property type="entry name" value="HisK_dim/P_dom"/>
</dbReference>
<comment type="catalytic activity">
    <reaction evidence="1">
        <text>ATP + protein L-histidine = ADP + protein N-phospho-L-histidine.</text>
        <dbReference type="EC" id="2.7.13.3"/>
    </reaction>
</comment>
<dbReference type="Proteomes" id="UP001302329">
    <property type="component" value="Unassembled WGS sequence"/>
</dbReference>
<dbReference type="Gene3D" id="1.10.287.130">
    <property type="match status" value="1"/>
</dbReference>
<dbReference type="RefSeq" id="WP_323356117.1">
    <property type="nucleotide sequence ID" value="NZ_JAYGHY010000011.1"/>
</dbReference>
<dbReference type="InterPro" id="IPR036249">
    <property type="entry name" value="Thioredoxin-like_sf"/>
</dbReference>
<sequence length="394" mass="43586">MAAATTDASAAGVEAQKPLRLLLVAARHHMASADLRALIGFMNSEECTCKVSLQVADPADHPELLELHRLVATPALIKLDPLPKQVFAGNTLAEQLRTWLPRWQQMEVVTSLGLSLRPAEIDGSRSQREVQLEDQLLVLRQENETLIERLGVQERLLRMVAHELRTPLTAAKLALQSHALGQIDESRFRDVLNRRLDDIEALSRDLLEVGTTRWEALFNPQRLDLSQVAAEAILELEKLWLGRGLQLVTDIPADLPDVHADQRRMRQVMLNLLENALKFTPDGGKVSLSLMHRTSQWVQVSICDSGPGIPRQEQHRIFQDRVRLPQTSGTTSGFGVGLSVCRRIAEVHGGRIWVVSEPGEGACFNFTVPVWTGQSSLEPDRAVGSAPPAASDLS</sequence>
<evidence type="ECO:0000256" key="3">
    <source>
        <dbReference type="ARBA" id="ARBA00022553"/>
    </source>
</evidence>
<dbReference type="InterPro" id="IPR050736">
    <property type="entry name" value="Sensor_HK_Regulatory"/>
</dbReference>
<dbReference type="GO" id="GO:0016301">
    <property type="term" value="F:kinase activity"/>
    <property type="evidence" value="ECO:0007669"/>
    <property type="project" value="UniProtKB-KW"/>
</dbReference>
<dbReference type="EMBL" id="JAYGHY010000011">
    <property type="protein sequence ID" value="MEA5441966.1"/>
    <property type="molecule type" value="Genomic_DNA"/>
</dbReference>
<dbReference type="InterPro" id="IPR011649">
    <property type="entry name" value="KaiB_domain"/>
</dbReference>
<dbReference type="EC" id="2.7.13.3" evidence="2"/>
<dbReference type="SMART" id="SM00388">
    <property type="entry name" value="HisKA"/>
    <property type="match status" value="1"/>
</dbReference>
<proteinExistence type="predicted"/>
<dbReference type="Pfam" id="PF00512">
    <property type="entry name" value="HisKA"/>
    <property type="match status" value="1"/>
</dbReference>
<evidence type="ECO:0000259" key="7">
    <source>
        <dbReference type="PROSITE" id="PS50109"/>
    </source>
</evidence>
<feature type="domain" description="Histidine kinase" evidence="7">
    <location>
        <begin position="159"/>
        <end position="372"/>
    </location>
</feature>
<dbReference type="PANTHER" id="PTHR43711">
    <property type="entry name" value="TWO-COMPONENT HISTIDINE KINASE"/>
    <property type="match status" value="1"/>
</dbReference>
<dbReference type="CDD" id="cd00082">
    <property type="entry name" value="HisKA"/>
    <property type="match status" value="1"/>
</dbReference>
<evidence type="ECO:0000256" key="4">
    <source>
        <dbReference type="ARBA" id="ARBA00022679"/>
    </source>
</evidence>
<reference evidence="8 9" key="1">
    <citation type="submission" date="2023-12" db="EMBL/GenBank/DDBJ databases">
        <title>Baltic Sea Cyanobacteria.</title>
        <authorList>
            <person name="Delbaje E."/>
            <person name="Fewer D.P."/>
            <person name="Shishido T.K."/>
        </authorList>
    </citation>
    <scope>NUCLEOTIDE SEQUENCE [LARGE SCALE GENOMIC DNA]</scope>
    <source>
        <strain evidence="8 9">UHCC 0281</strain>
    </source>
</reference>
<evidence type="ECO:0000256" key="1">
    <source>
        <dbReference type="ARBA" id="ARBA00000085"/>
    </source>
</evidence>
<dbReference type="PANTHER" id="PTHR43711:SF26">
    <property type="entry name" value="SENSOR HISTIDINE KINASE RCSC"/>
    <property type="match status" value="1"/>
</dbReference>
<organism evidence="8 9">
    <name type="scientific">Cyanobium gracile UHCC 0281</name>
    <dbReference type="NCBI Taxonomy" id="3110309"/>
    <lineage>
        <taxon>Bacteria</taxon>
        <taxon>Bacillati</taxon>
        <taxon>Cyanobacteriota</taxon>
        <taxon>Cyanophyceae</taxon>
        <taxon>Synechococcales</taxon>
        <taxon>Prochlorococcaceae</taxon>
        <taxon>Cyanobium</taxon>
    </lineage>
</organism>
<dbReference type="Gene3D" id="3.40.30.10">
    <property type="entry name" value="Glutaredoxin"/>
    <property type="match status" value="1"/>
</dbReference>
<comment type="caution">
    <text evidence="8">The sequence shown here is derived from an EMBL/GenBank/DDBJ whole genome shotgun (WGS) entry which is preliminary data.</text>
</comment>
<dbReference type="PROSITE" id="PS50109">
    <property type="entry name" value="HIS_KIN"/>
    <property type="match status" value="1"/>
</dbReference>
<keyword evidence="6" id="KW-0902">Two-component regulatory system</keyword>
<dbReference type="PRINTS" id="PR00344">
    <property type="entry name" value="BCTRLSENSOR"/>
</dbReference>
<accession>A0ABU5STV4</accession>
<dbReference type="SUPFAM" id="SSF52833">
    <property type="entry name" value="Thioredoxin-like"/>
    <property type="match status" value="1"/>
</dbReference>
<keyword evidence="3" id="KW-0597">Phosphoprotein</keyword>
<dbReference type="Pfam" id="PF02518">
    <property type="entry name" value="HATPase_c"/>
    <property type="match status" value="1"/>
</dbReference>
<dbReference type="Gene3D" id="3.30.565.10">
    <property type="entry name" value="Histidine kinase-like ATPase, C-terminal domain"/>
    <property type="match status" value="1"/>
</dbReference>
<dbReference type="InterPro" id="IPR005467">
    <property type="entry name" value="His_kinase_dom"/>
</dbReference>
<evidence type="ECO:0000256" key="2">
    <source>
        <dbReference type="ARBA" id="ARBA00012438"/>
    </source>
</evidence>
<dbReference type="SUPFAM" id="SSF47384">
    <property type="entry name" value="Homodimeric domain of signal transducing histidine kinase"/>
    <property type="match status" value="1"/>
</dbReference>
<evidence type="ECO:0000256" key="5">
    <source>
        <dbReference type="ARBA" id="ARBA00022777"/>
    </source>
</evidence>
<keyword evidence="4" id="KW-0808">Transferase</keyword>
<dbReference type="SUPFAM" id="SSF55874">
    <property type="entry name" value="ATPase domain of HSP90 chaperone/DNA topoisomerase II/histidine kinase"/>
    <property type="match status" value="1"/>
</dbReference>
<evidence type="ECO:0000313" key="8">
    <source>
        <dbReference type="EMBL" id="MEA5441966.1"/>
    </source>
</evidence>